<dbReference type="PANTHER" id="PTHR12888">
    <property type="entry name" value="PEROXISOME ASSEMBLY PROTEIN 12 PEROXIN-12"/>
    <property type="match status" value="1"/>
</dbReference>
<dbReference type="GO" id="GO:0008270">
    <property type="term" value="F:zinc ion binding"/>
    <property type="evidence" value="ECO:0007669"/>
    <property type="project" value="UniProtKB-KW"/>
</dbReference>
<dbReference type="PIRSF" id="PIRSF038074">
    <property type="entry name" value="Peroxisome_assembly_p12"/>
    <property type="match status" value="1"/>
</dbReference>
<dbReference type="SUPFAM" id="SSF57850">
    <property type="entry name" value="RING/U-box"/>
    <property type="match status" value="1"/>
</dbReference>
<dbReference type="AlphaFoldDB" id="A0A0L6VD02"/>
<evidence type="ECO:0000256" key="15">
    <source>
        <dbReference type="ARBA" id="ARBA00034505"/>
    </source>
</evidence>
<evidence type="ECO:0000313" key="18">
    <source>
        <dbReference type="Proteomes" id="UP000037035"/>
    </source>
</evidence>
<evidence type="ECO:0000256" key="10">
    <source>
        <dbReference type="ARBA" id="ARBA00022927"/>
    </source>
</evidence>
<name>A0A0L6VD02_9BASI</name>
<evidence type="ECO:0000256" key="4">
    <source>
        <dbReference type="ARBA" id="ARBA00018980"/>
    </source>
</evidence>
<evidence type="ECO:0000256" key="5">
    <source>
        <dbReference type="ARBA" id="ARBA00022448"/>
    </source>
</evidence>
<evidence type="ECO:0000259" key="16">
    <source>
        <dbReference type="Pfam" id="PF04757"/>
    </source>
</evidence>
<dbReference type="STRING" id="27349.A0A0L6VD02"/>
<dbReference type="GO" id="GO:0005778">
    <property type="term" value="C:peroxisomal membrane"/>
    <property type="evidence" value="ECO:0007669"/>
    <property type="project" value="UniProtKB-SubCell"/>
</dbReference>
<dbReference type="EMBL" id="LAVV01006716">
    <property type="protein sequence ID" value="KNZ58633.1"/>
    <property type="molecule type" value="Genomic_DNA"/>
</dbReference>
<comment type="pathway">
    <text evidence="2">Protein modification; protein ubiquitination.</text>
</comment>
<dbReference type="InterPro" id="IPR017375">
    <property type="entry name" value="PEX12"/>
</dbReference>
<keyword evidence="5" id="KW-0813">Transport</keyword>
<dbReference type="InterPro" id="IPR013083">
    <property type="entry name" value="Znf_RING/FYVE/PHD"/>
</dbReference>
<evidence type="ECO:0000313" key="17">
    <source>
        <dbReference type="EMBL" id="KNZ58633.1"/>
    </source>
</evidence>
<comment type="subcellular location">
    <subcellularLocation>
        <location evidence="1">Peroxisome membrane</location>
        <topology evidence="1">Multi-pass membrane protein</topology>
    </subcellularLocation>
</comment>
<evidence type="ECO:0000256" key="9">
    <source>
        <dbReference type="ARBA" id="ARBA00022833"/>
    </source>
</evidence>
<comment type="similarity">
    <text evidence="3">Belongs to the pex2/pex10/pex12 family.</text>
</comment>
<keyword evidence="18" id="KW-1185">Reference proteome</keyword>
<proteinExistence type="inferred from homology"/>
<keyword evidence="6" id="KW-0812">Transmembrane</keyword>
<evidence type="ECO:0000256" key="3">
    <source>
        <dbReference type="ARBA" id="ARBA00008704"/>
    </source>
</evidence>
<keyword evidence="7" id="KW-0479">Metal-binding</keyword>
<protein>
    <recommendedName>
        <fullName evidence="4">Peroxisome assembly protein 12</fullName>
    </recommendedName>
    <alternativeName>
        <fullName evidence="14">Peroxin-12</fullName>
    </alternativeName>
</protein>
<dbReference type="CDD" id="cd16451">
    <property type="entry name" value="mRING_PEX12"/>
    <property type="match status" value="1"/>
</dbReference>
<keyword evidence="13" id="KW-0576">Peroxisome</keyword>
<dbReference type="GO" id="GO:0016562">
    <property type="term" value="P:protein import into peroxisome matrix, receptor recycling"/>
    <property type="evidence" value="ECO:0007669"/>
    <property type="project" value="UniProtKB-ARBA"/>
</dbReference>
<keyword evidence="9" id="KW-0862">Zinc</keyword>
<gene>
    <name evidence="17" type="ORF">VP01_1891g2</name>
</gene>
<dbReference type="OrthoDB" id="107372at2759"/>
<organism evidence="17 18">
    <name type="scientific">Puccinia sorghi</name>
    <dbReference type="NCBI Taxonomy" id="27349"/>
    <lineage>
        <taxon>Eukaryota</taxon>
        <taxon>Fungi</taxon>
        <taxon>Dikarya</taxon>
        <taxon>Basidiomycota</taxon>
        <taxon>Pucciniomycotina</taxon>
        <taxon>Pucciniomycetes</taxon>
        <taxon>Pucciniales</taxon>
        <taxon>Pucciniaceae</taxon>
        <taxon>Puccinia</taxon>
    </lineage>
</organism>
<keyword evidence="8" id="KW-0863">Zinc-finger</keyword>
<evidence type="ECO:0000256" key="12">
    <source>
        <dbReference type="ARBA" id="ARBA00023136"/>
    </source>
</evidence>
<sequence length="408" mass="46365">MDPMDEDFYRPSFFELVAQGGSDQLRELLGPVIRYVTSVFAQRYPRYLLKLVNHHDELFAMMMYFIERYYLKNWSTSKHSSTPVDLGGSFAESFYGLSRRRHCIAKPVSLPGSSPGSVHNSSGRLAPRDVRLSLILLVVIPYLRAKAAELHETLGGGPANDLLDDEPERSLRLSNTDDSPPGRIKATALLCFKTSYPYFRAITEFSRLIFGLRYLFGKSPYWRASQAYIGIEIRRMSPHEQSRMQHELDSRKISPFARDSSTGRMSDWRIITSRAWNMVSRQFFESLKVLLPGSIFCFKFLEWWYSSSDTSRYRPSLSDFNGTEFPPILPPVPLKPHAGGVLGDGTSLTKPVAKGHCPLCRSRLANATAAPSGWVYCYKCIHSYVVEFQRCPVTLFPTNLTNLRKIVG</sequence>
<dbReference type="GO" id="GO:0004842">
    <property type="term" value="F:ubiquitin-protein transferase activity"/>
    <property type="evidence" value="ECO:0007669"/>
    <property type="project" value="TreeGrafter"/>
</dbReference>
<evidence type="ECO:0000256" key="6">
    <source>
        <dbReference type="ARBA" id="ARBA00022692"/>
    </source>
</evidence>
<dbReference type="GO" id="GO:0006513">
    <property type="term" value="P:protein monoubiquitination"/>
    <property type="evidence" value="ECO:0007669"/>
    <property type="project" value="TreeGrafter"/>
</dbReference>
<evidence type="ECO:0000256" key="14">
    <source>
        <dbReference type="ARBA" id="ARBA00029692"/>
    </source>
</evidence>
<evidence type="ECO:0000256" key="8">
    <source>
        <dbReference type="ARBA" id="ARBA00022771"/>
    </source>
</evidence>
<dbReference type="GO" id="GO:1990429">
    <property type="term" value="C:peroxisomal importomer complex"/>
    <property type="evidence" value="ECO:0007669"/>
    <property type="project" value="TreeGrafter"/>
</dbReference>
<evidence type="ECO:0000256" key="13">
    <source>
        <dbReference type="ARBA" id="ARBA00023140"/>
    </source>
</evidence>
<evidence type="ECO:0000256" key="1">
    <source>
        <dbReference type="ARBA" id="ARBA00004585"/>
    </source>
</evidence>
<keyword evidence="10" id="KW-0653">Protein transport</keyword>
<accession>A0A0L6VD02</accession>
<keyword evidence="11" id="KW-1133">Transmembrane helix</keyword>
<feature type="domain" description="Pex N-terminal" evidence="16">
    <location>
        <begin position="23"/>
        <end position="307"/>
    </location>
</feature>
<comment type="caution">
    <text evidence="17">The sequence shown here is derived from an EMBL/GenBank/DDBJ whole genome shotgun (WGS) entry which is preliminary data.</text>
</comment>
<evidence type="ECO:0000256" key="7">
    <source>
        <dbReference type="ARBA" id="ARBA00022723"/>
    </source>
</evidence>
<reference evidence="17 18" key="1">
    <citation type="submission" date="2015-08" db="EMBL/GenBank/DDBJ databases">
        <title>Next Generation Sequencing and Analysis of the Genome of Puccinia sorghi L Schw, the Causal Agent of Maize Common Rust.</title>
        <authorList>
            <person name="Rochi L."/>
            <person name="Burguener G."/>
            <person name="Darino M."/>
            <person name="Turjanski A."/>
            <person name="Kreff E."/>
            <person name="Dieguez M.J."/>
            <person name="Sacco F."/>
        </authorList>
    </citation>
    <scope>NUCLEOTIDE SEQUENCE [LARGE SCALE GENOMIC DNA]</scope>
    <source>
        <strain evidence="17 18">RO10H11247</strain>
    </source>
</reference>
<dbReference type="VEuPathDB" id="FungiDB:VP01_1891g2"/>
<keyword evidence="12" id="KW-0472">Membrane</keyword>
<dbReference type="Proteomes" id="UP000037035">
    <property type="component" value="Unassembled WGS sequence"/>
</dbReference>
<dbReference type="Pfam" id="PF04757">
    <property type="entry name" value="Pex2_Pex12"/>
    <property type="match status" value="1"/>
</dbReference>
<evidence type="ECO:0000256" key="2">
    <source>
        <dbReference type="ARBA" id="ARBA00004906"/>
    </source>
</evidence>
<dbReference type="PANTHER" id="PTHR12888:SF0">
    <property type="entry name" value="PEROXISOME ASSEMBLY PROTEIN 12"/>
    <property type="match status" value="1"/>
</dbReference>
<dbReference type="InterPro" id="IPR006845">
    <property type="entry name" value="Pex_N"/>
</dbReference>
<dbReference type="Gene3D" id="3.30.40.10">
    <property type="entry name" value="Zinc/RING finger domain, C3HC4 (zinc finger)"/>
    <property type="match status" value="1"/>
</dbReference>
<comment type="subunit">
    <text evidence="15">Component of the PEX2-PEX10-PEX12 retrotranslocation channel, composed of PEX2, PEX10 and PEX12.</text>
</comment>
<evidence type="ECO:0000256" key="11">
    <source>
        <dbReference type="ARBA" id="ARBA00022989"/>
    </source>
</evidence>